<feature type="coiled-coil region" evidence="11">
    <location>
        <begin position="332"/>
        <end position="373"/>
    </location>
</feature>
<dbReference type="EMBL" id="HADW01010506">
    <property type="protein sequence ID" value="SBP11906.1"/>
    <property type="molecule type" value="Transcribed_RNA"/>
</dbReference>
<protein>
    <submittedName>
        <fullName evidence="14">Kinesin family member 5A</fullName>
    </submittedName>
</protein>
<evidence type="ECO:0000256" key="4">
    <source>
        <dbReference type="ARBA" id="ARBA00022701"/>
    </source>
</evidence>
<name>A0A1A7X1K9_9TELE</name>
<dbReference type="InterPro" id="IPR027417">
    <property type="entry name" value="P-loop_NTPase"/>
</dbReference>
<evidence type="ECO:0000256" key="8">
    <source>
        <dbReference type="ARBA" id="ARBA00023175"/>
    </source>
</evidence>
<dbReference type="PROSITE" id="PS00411">
    <property type="entry name" value="KINESIN_MOTOR_1"/>
    <property type="match status" value="1"/>
</dbReference>
<feature type="domain" description="Kinesin motor" evidence="13">
    <location>
        <begin position="9"/>
        <end position="327"/>
    </location>
</feature>
<dbReference type="SMART" id="SM00129">
    <property type="entry name" value="KISc"/>
    <property type="match status" value="1"/>
</dbReference>
<feature type="region of interest" description="Disordered" evidence="12">
    <location>
        <begin position="975"/>
        <end position="1050"/>
    </location>
</feature>
<dbReference type="GO" id="GO:0005524">
    <property type="term" value="F:ATP binding"/>
    <property type="evidence" value="ECO:0007669"/>
    <property type="project" value="UniProtKB-UniRule"/>
</dbReference>
<comment type="similarity">
    <text evidence="10">Belongs to the TRAFAC class myosin-kinesin ATPase superfamily. Kinesin family.</text>
</comment>
<dbReference type="AlphaFoldDB" id="A0A1A7X1K9"/>
<evidence type="ECO:0000256" key="6">
    <source>
        <dbReference type="ARBA" id="ARBA00022840"/>
    </source>
</evidence>
<dbReference type="CDD" id="cd01369">
    <property type="entry name" value="KISc_KHC_KIF5"/>
    <property type="match status" value="1"/>
</dbReference>
<evidence type="ECO:0000256" key="11">
    <source>
        <dbReference type="SAM" id="Coils"/>
    </source>
</evidence>
<keyword evidence="9" id="KW-0206">Cytoskeleton</keyword>
<dbReference type="InterPro" id="IPR019821">
    <property type="entry name" value="Kinesin_motor_CS"/>
</dbReference>
<dbReference type="Pfam" id="PF00225">
    <property type="entry name" value="Kinesin"/>
    <property type="match status" value="1"/>
</dbReference>
<dbReference type="GO" id="GO:0007018">
    <property type="term" value="P:microtubule-based movement"/>
    <property type="evidence" value="ECO:0007669"/>
    <property type="project" value="InterPro"/>
</dbReference>
<keyword evidence="8 10" id="KW-0505">Motor protein</keyword>
<evidence type="ECO:0000256" key="10">
    <source>
        <dbReference type="PROSITE-ProRule" id="PRU00283"/>
    </source>
</evidence>
<keyword evidence="7 11" id="KW-0175">Coiled coil</keyword>
<keyword evidence="2" id="KW-0963">Cytoplasm</keyword>
<dbReference type="Gene3D" id="6.10.250.1590">
    <property type="match status" value="1"/>
</dbReference>
<evidence type="ECO:0000256" key="12">
    <source>
        <dbReference type="SAM" id="MobiDB-lite"/>
    </source>
</evidence>
<gene>
    <name evidence="14" type="primary">KIF5A</name>
</gene>
<dbReference type="CDD" id="cd23649">
    <property type="entry name" value="Khc_CBD_cc"/>
    <property type="match status" value="1"/>
</dbReference>
<feature type="compositionally biased region" description="Polar residues" evidence="12">
    <location>
        <begin position="1039"/>
        <end position="1050"/>
    </location>
</feature>
<keyword evidence="4" id="KW-0493">Microtubule</keyword>
<reference evidence="14" key="2">
    <citation type="submission" date="2016-06" db="EMBL/GenBank/DDBJ databases">
        <title>The genome of a short-lived fish provides insights into sex chromosome evolution and the genetic control of aging.</title>
        <authorList>
            <person name="Reichwald K."/>
            <person name="Felder M."/>
            <person name="Petzold A."/>
            <person name="Koch P."/>
            <person name="Groth M."/>
            <person name="Platzer M."/>
        </authorList>
    </citation>
    <scope>NUCLEOTIDE SEQUENCE</scope>
    <source>
        <tissue evidence="14">Brain</tissue>
    </source>
</reference>
<feature type="coiled-coil region" evidence="11">
    <location>
        <begin position="847"/>
        <end position="920"/>
    </location>
</feature>
<feature type="coiled-coil region" evidence="11">
    <location>
        <begin position="717"/>
        <end position="751"/>
    </location>
</feature>
<evidence type="ECO:0000256" key="5">
    <source>
        <dbReference type="ARBA" id="ARBA00022741"/>
    </source>
</evidence>
<comment type="subcellular location">
    <subcellularLocation>
        <location evidence="1">Cytoplasm</location>
        <location evidence="1">Cytoskeleton</location>
    </subcellularLocation>
</comment>
<feature type="coiled-coil region" evidence="11">
    <location>
        <begin position="424"/>
        <end position="525"/>
    </location>
</feature>
<dbReference type="GO" id="GO:0003777">
    <property type="term" value="F:microtubule motor activity"/>
    <property type="evidence" value="ECO:0007669"/>
    <property type="project" value="InterPro"/>
</dbReference>
<evidence type="ECO:0000256" key="1">
    <source>
        <dbReference type="ARBA" id="ARBA00004245"/>
    </source>
</evidence>
<reference evidence="14" key="1">
    <citation type="submission" date="2016-05" db="EMBL/GenBank/DDBJ databases">
        <authorList>
            <person name="Lavstsen T."/>
            <person name="Jespersen J.S."/>
        </authorList>
    </citation>
    <scope>NUCLEOTIDE SEQUENCE</scope>
    <source>
        <tissue evidence="14">Brain</tissue>
    </source>
</reference>
<organism evidence="14">
    <name type="scientific">Iconisemion striatum</name>
    <dbReference type="NCBI Taxonomy" id="60296"/>
    <lineage>
        <taxon>Eukaryota</taxon>
        <taxon>Metazoa</taxon>
        <taxon>Chordata</taxon>
        <taxon>Craniata</taxon>
        <taxon>Vertebrata</taxon>
        <taxon>Euteleostomi</taxon>
        <taxon>Actinopterygii</taxon>
        <taxon>Neopterygii</taxon>
        <taxon>Teleostei</taxon>
        <taxon>Neoteleostei</taxon>
        <taxon>Acanthomorphata</taxon>
        <taxon>Ovalentaria</taxon>
        <taxon>Atherinomorphae</taxon>
        <taxon>Cyprinodontiformes</taxon>
        <taxon>Nothobranchiidae</taxon>
        <taxon>Iconisemion</taxon>
    </lineage>
</organism>
<dbReference type="PANTHER" id="PTHR47968">
    <property type="entry name" value="CENTROMERE PROTEIN E"/>
    <property type="match status" value="1"/>
</dbReference>
<dbReference type="SUPFAM" id="SSF52540">
    <property type="entry name" value="P-loop containing nucleoside triphosphate hydrolases"/>
    <property type="match status" value="1"/>
</dbReference>
<evidence type="ECO:0000313" key="14">
    <source>
        <dbReference type="EMBL" id="SBP11906.1"/>
    </source>
</evidence>
<dbReference type="PANTHER" id="PTHR47968:SF62">
    <property type="entry name" value="KINESIN FAMILY MEMBER 5A"/>
    <property type="match status" value="1"/>
</dbReference>
<sequence length="1082" mass="123336">MADTNAECNIKVLCRFRPLNDSEIIRGDKFIPIFQGEDTVIFGGKAYVFDQVFPTNTTQEQVYNTCAKQIVKDVLGGYNGTIFAYGQTSSGKTHTMEGNLHDPQAMGIMPRIAQDIFEHIFAMDENLEFHIKVSYFEIYMEKIRDLLDVTKNNLSVHEDKYRVPYVKGCSERFVTSPEEVMDVIDEGKANRHVAVTNMNEHSSRSHSIFLINIKQENVETEQKLSGKLYLVDLAGSEKVSKTGAEGAVLDEAKNINKSLSALGNVISALAEGTKSHVPYRDSKMTRILQDSLGGNCRTTMFICCSPSSYNDVETKSTLMFGQRAKTIRNTVTVNLELTAEQWKKKYEKEKEKNRSMKETIQRLEAELNCWRNGENALLLGQLREGEEDSPFVPPESVESPLELCSPCTPCTPCSPCSIASSIVVHISDEERQKYEEEIRKLYKQLDDKDDEINHQSQMVEKLKEQMLDQEELLASSRGDSERVQSELCRLQTENESSKAEVKEVLQALEELAVNYDQKSLEVEEKSMQNKLLAEELAKKMTHLLALEAELSRIQEVSGHQKKRIAEVLNGLMRDLREFSTIVGNREIKLPVEITGAIEEEFTVARLYISKIKSEVKSMVKRCRHLENLQMECQRKMEETSRELSSCQLVIAQHEAKIRSLTEYTQNVEMKKRQLEDGYDSLTEELAKLQAQESMSQMTSEENHTSHHNSCDIKTALEEQMQSHRETHSKQLNRLRDEINEKQKIIDDLTDCNQKQRLELEQLHGDFERLSTQEHHKSRQLEELTFLCERHEQSKQDLKGLEETVARELHTLHNLRKLFVQDLTTRVRKSAGMEPNDTGGFLTQKQKISFLENNLEQLTKVHKQLVRDNADLRCELPKLEKRLRSTAERVKALEGALKEAKEGAMKDRQRYEQEVERIKDVMRTRHPFRRPHAAQIAKPIRPGHYPLCSPISPFLIRGYNDSPIPFCHAVFQNKNDQRAASPPAPGPDDRLPEVGSHQNGPAEPLDQQDNDSHDSDDQNNMLPAEPASKAAKSSEMLDSENGNTTDINDNSMCLNVNSVSRTDVCDNQEAAKLHKLKPEASAS</sequence>
<keyword evidence="5 10" id="KW-0547">Nucleotide-binding</keyword>
<keyword evidence="3" id="KW-0597">Phosphoprotein</keyword>
<dbReference type="Gene3D" id="3.40.850.10">
    <property type="entry name" value="Kinesin motor domain"/>
    <property type="match status" value="1"/>
</dbReference>
<feature type="binding site" evidence="10">
    <location>
        <begin position="86"/>
        <end position="93"/>
    </location>
    <ligand>
        <name>ATP</name>
        <dbReference type="ChEBI" id="CHEBI:30616"/>
    </ligand>
</feature>
<accession>A0A1A7X1K9</accession>
<dbReference type="GO" id="GO:0008017">
    <property type="term" value="F:microtubule binding"/>
    <property type="evidence" value="ECO:0007669"/>
    <property type="project" value="InterPro"/>
</dbReference>
<keyword evidence="6 10" id="KW-0067">ATP-binding</keyword>
<evidence type="ECO:0000256" key="7">
    <source>
        <dbReference type="ARBA" id="ARBA00023054"/>
    </source>
</evidence>
<proteinExistence type="inferred from homology"/>
<feature type="coiled-coil region" evidence="11">
    <location>
        <begin position="622"/>
        <end position="691"/>
    </location>
</feature>
<evidence type="ECO:0000256" key="9">
    <source>
        <dbReference type="ARBA" id="ARBA00023212"/>
    </source>
</evidence>
<evidence type="ECO:0000259" key="13">
    <source>
        <dbReference type="PROSITE" id="PS50067"/>
    </source>
</evidence>
<dbReference type="InterPro" id="IPR059182">
    <property type="entry name" value="Khc_C"/>
</dbReference>
<dbReference type="InterPro" id="IPR001752">
    <property type="entry name" value="Kinesin_motor_dom"/>
</dbReference>
<dbReference type="InterPro" id="IPR027640">
    <property type="entry name" value="Kinesin-like_fam"/>
</dbReference>
<feature type="compositionally biased region" description="Low complexity" evidence="12">
    <location>
        <begin position="1017"/>
        <end position="1033"/>
    </location>
</feature>
<dbReference type="InterPro" id="IPR036961">
    <property type="entry name" value="Kinesin_motor_dom_sf"/>
</dbReference>
<dbReference type="GO" id="GO:0005874">
    <property type="term" value="C:microtubule"/>
    <property type="evidence" value="ECO:0007669"/>
    <property type="project" value="UniProtKB-KW"/>
</dbReference>
<dbReference type="PROSITE" id="PS50067">
    <property type="entry name" value="KINESIN_MOTOR_2"/>
    <property type="match status" value="1"/>
</dbReference>
<evidence type="ECO:0000256" key="3">
    <source>
        <dbReference type="ARBA" id="ARBA00022553"/>
    </source>
</evidence>
<evidence type="ECO:0000256" key="2">
    <source>
        <dbReference type="ARBA" id="ARBA00022490"/>
    </source>
</evidence>
<dbReference type="PRINTS" id="PR00380">
    <property type="entry name" value="KINESINHEAVY"/>
</dbReference>
<dbReference type="FunFam" id="3.40.850.10:FF:000009">
    <property type="entry name" value="Kinesin-like protein"/>
    <property type="match status" value="1"/>
</dbReference>